<evidence type="ECO:0000256" key="6">
    <source>
        <dbReference type="PROSITE-ProRule" id="PRU00047"/>
    </source>
</evidence>
<dbReference type="Proteomes" id="UP001620645">
    <property type="component" value="Unassembled WGS sequence"/>
</dbReference>
<feature type="domain" description="CCHC-type" evidence="8">
    <location>
        <begin position="1145"/>
        <end position="1159"/>
    </location>
</feature>
<dbReference type="PANTHER" id="PTHR43788:SF16">
    <property type="entry name" value="HELICASE WITH ZINC FINGER 2"/>
    <property type="match status" value="1"/>
</dbReference>
<evidence type="ECO:0000256" key="5">
    <source>
        <dbReference type="ARBA" id="ARBA00022840"/>
    </source>
</evidence>
<evidence type="ECO:0000313" key="10">
    <source>
        <dbReference type="Proteomes" id="UP001620645"/>
    </source>
</evidence>
<dbReference type="InterPro" id="IPR041679">
    <property type="entry name" value="DNA2/NAM7-like_C"/>
</dbReference>
<dbReference type="EMBL" id="JBICCN010000134">
    <property type="protein sequence ID" value="KAL3091201.1"/>
    <property type="molecule type" value="Genomic_DNA"/>
</dbReference>
<gene>
    <name evidence="9" type="ORF">niasHS_004135</name>
</gene>
<evidence type="ECO:0000313" key="9">
    <source>
        <dbReference type="EMBL" id="KAL3091201.1"/>
    </source>
</evidence>
<dbReference type="InterPro" id="IPR041677">
    <property type="entry name" value="DNA2/NAM7_AAA_11"/>
</dbReference>
<evidence type="ECO:0000256" key="1">
    <source>
        <dbReference type="ARBA" id="ARBA00007913"/>
    </source>
</evidence>
<dbReference type="Gene3D" id="3.40.50.300">
    <property type="entry name" value="P-loop containing nucleotide triphosphate hydrolases"/>
    <property type="match status" value="2"/>
</dbReference>
<dbReference type="PROSITE" id="PS50158">
    <property type="entry name" value="ZF_CCHC"/>
    <property type="match status" value="1"/>
</dbReference>
<protein>
    <recommendedName>
        <fullName evidence="8">CCHC-type domain-containing protein</fullName>
    </recommendedName>
</protein>
<dbReference type="GO" id="GO:0008270">
    <property type="term" value="F:zinc ion binding"/>
    <property type="evidence" value="ECO:0007669"/>
    <property type="project" value="UniProtKB-KW"/>
</dbReference>
<keyword evidence="6" id="KW-0479">Metal-binding</keyword>
<proteinExistence type="inferred from homology"/>
<name>A0ABD2JKR5_HETSC</name>
<sequence length="1160" mass="129664">MPRKRSARRRKDNSPTDVLESAGEVEVASATQEELGVIEEASASEEIVVEEVVSTTVENVISVIEKTRGVSEGLEEEFEKGLELSEGEKRICLDRVEEGEEMETDVNANPEVPPIQTEEEFENVEEMDESQNSVSKYLVCQTDAKSVVGGKLSGQGPFFMGIPDEIVSGKRRLQMGDVVMVSQWVWKVGFERLSYDVNPVDETRPWYVQGRINVQAIAQNVSDVSFVTGTFCPGIVTDLKRYKGGDFRSAVVMASQMLRPQTIYARHLTEMSPGRITLNQVLYLQLASIMSPQEWWMGENYLLPHPTPYMKGDEIKAHQNHVVIGAKDCHDSFCFPLDKFSERLMGAAAAVQRTHEMVKLAKQAVTVQLVWDRPQVRDEEVQRNLKKAQFLSFDWTLTNKSSVADFLESWEEDTPVNAKIANDTKAHWCAHGHVISASASEINPGIFTIKVKLILSFQAKKGYEKAWEDWESILDEMESYLVLVPNYGGLTFREMCFEKTILSDIAQGNAPVSHILRVLMGKGTGETRTAVRLTGNEKVGKLNEEQRIAHALFLDNESRVIFMQAPAGTGKSVSVAECIASVLKKDPDAAILAVSPLNVAVCELVKDTMEALTEKVPMLALFSGQGKGRYMDRIRPLGDNLLVEAVQRDGNIPPTEGAPGKKWNEEKLFQKYVDDFNKAPRRARERTTTAALLNMTKYRVYFMTLALAEELALDLGNINYVLVDECGQATLSAILSTLTQFRMVRKILLTGDKQQLRVHLPSQMLPIRGKYGFESVLEVLERAKGIDRTVLSRCYRSHSAIVKCLDAGVYAPAGDRLVPGKPDAEMSFFLNFMGPRIVTENCPVVLIHQKTPAQQESVSFSSHNPEQRETALEFLGIIQRTFSGLIQIVCFYQAERKQVTLEIERRNWQNVKAGTVDSIQSQEADLVIVLTTRTGAGRTEDVNIGKEFWADAARTTVAISRPRFGLIVIGDLTLLWHKGEVWRRFLDQALKMTVAVTPDYIGLISNPWPNRVGNTITRPNGSVPMAYEFYSERDSTLRHESLGQRINTINFSSPSFLGNSFSAFAQPDLPRASTSSFAPPSAQSFGMMVIDTSVPPPAVYGRIGRAGPNVRMAPYPLQREPRTSYAEAVEHGRPAPKERRTDVVCRRCGRFGHIEKRCRT</sequence>
<organism evidence="9 10">
    <name type="scientific">Heterodera schachtii</name>
    <name type="common">Sugarbeet cyst nematode worm</name>
    <name type="synonym">Tylenchus schachtii</name>
    <dbReference type="NCBI Taxonomy" id="97005"/>
    <lineage>
        <taxon>Eukaryota</taxon>
        <taxon>Metazoa</taxon>
        <taxon>Ecdysozoa</taxon>
        <taxon>Nematoda</taxon>
        <taxon>Chromadorea</taxon>
        <taxon>Rhabditida</taxon>
        <taxon>Tylenchina</taxon>
        <taxon>Tylenchomorpha</taxon>
        <taxon>Tylenchoidea</taxon>
        <taxon>Heteroderidae</taxon>
        <taxon>Heteroderinae</taxon>
        <taxon>Heterodera</taxon>
    </lineage>
</organism>
<dbReference type="Pfam" id="PF13087">
    <property type="entry name" value="AAA_12"/>
    <property type="match status" value="1"/>
</dbReference>
<feature type="region of interest" description="Disordered" evidence="7">
    <location>
        <begin position="1"/>
        <end position="31"/>
    </location>
</feature>
<dbReference type="GO" id="GO:0005524">
    <property type="term" value="F:ATP binding"/>
    <property type="evidence" value="ECO:0007669"/>
    <property type="project" value="UniProtKB-KW"/>
</dbReference>
<keyword evidence="6" id="KW-0863">Zinc-finger</keyword>
<evidence type="ECO:0000256" key="3">
    <source>
        <dbReference type="ARBA" id="ARBA00022801"/>
    </source>
</evidence>
<keyword evidence="2" id="KW-0547">Nucleotide-binding</keyword>
<accession>A0ABD2JKR5</accession>
<keyword evidence="3" id="KW-0378">Hydrolase</keyword>
<dbReference type="InterPro" id="IPR027417">
    <property type="entry name" value="P-loop_NTPase"/>
</dbReference>
<dbReference type="GO" id="GO:0016787">
    <property type="term" value="F:hydrolase activity"/>
    <property type="evidence" value="ECO:0007669"/>
    <property type="project" value="UniProtKB-KW"/>
</dbReference>
<keyword evidence="4" id="KW-0347">Helicase</keyword>
<dbReference type="GO" id="GO:0004386">
    <property type="term" value="F:helicase activity"/>
    <property type="evidence" value="ECO:0007669"/>
    <property type="project" value="UniProtKB-KW"/>
</dbReference>
<comment type="caution">
    <text evidence="9">The sequence shown here is derived from an EMBL/GenBank/DDBJ whole genome shotgun (WGS) entry which is preliminary data.</text>
</comment>
<evidence type="ECO:0000256" key="7">
    <source>
        <dbReference type="SAM" id="MobiDB-lite"/>
    </source>
</evidence>
<dbReference type="Pfam" id="PF13086">
    <property type="entry name" value="AAA_11"/>
    <property type="match status" value="2"/>
</dbReference>
<dbReference type="InterPro" id="IPR001878">
    <property type="entry name" value="Znf_CCHC"/>
</dbReference>
<evidence type="ECO:0000259" key="8">
    <source>
        <dbReference type="PROSITE" id="PS50158"/>
    </source>
</evidence>
<dbReference type="AlphaFoldDB" id="A0ABD2JKR5"/>
<comment type="similarity">
    <text evidence="1">Belongs to the DNA2/NAM7 helicase family.</text>
</comment>
<evidence type="ECO:0000256" key="2">
    <source>
        <dbReference type="ARBA" id="ARBA00022741"/>
    </source>
</evidence>
<evidence type="ECO:0000256" key="4">
    <source>
        <dbReference type="ARBA" id="ARBA00022806"/>
    </source>
</evidence>
<feature type="compositionally biased region" description="Basic residues" evidence="7">
    <location>
        <begin position="1"/>
        <end position="11"/>
    </location>
</feature>
<keyword evidence="10" id="KW-1185">Reference proteome</keyword>
<dbReference type="SUPFAM" id="SSF52540">
    <property type="entry name" value="P-loop containing nucleoside triphosphate hydrolases"/>
    <property type="match status" value="1"/>
</dbReference>
<reference evidence="9 10" key="1">
    <citation type="submission" date="2024-10" db="EMBL/GenBank/DDBJ databases">
        <authorList>
            <person name="Kim D."/>
        </authorList>
    </citation>
    <scope>NUCLEOTIDE SEQUENCE [LARGE SCALE GENOMIC DNA]</scope>
    <source>
        <strain evidence="9">Taebaek</strain>
    </source>
</reference>
<keyword evidence="5" id="KW-0067">ATP-binding</keyword>
<dbReference type="PANTHER" id="PTHR43788">
    <property type="entry name" value="DNA2/NAM7 HELICASE FAMILY MEMBER"/>
    <property type="match status" value="1"/>
</dbReference>
<keyword evidence="6" id="KW-0862">Zinc</keyword>
<dbReference type="InterPro" id="IPR050534">
    <property type="entry name" value="Coronavir_polyprotein_1ab"/>
</dbReference>